<dbReference type="STRING" id="477974.Daud_1655"/>
<gene>
    <name evidence="2" type="ordered locus">Daud_1655</name>
</gene>
<keyword evidence="2" id="KW-0808">Transferase</keyword>
<dbReference type="Gene3D" id="3.40.50.2000">
    <property type="entry name" value="Glycogen Phosphorylase B"/>
    <property type="match status" value="2"/>
</dbReference>
<dbReference type="PANTHER" id="PTHR10788">
    <property type="entry name" value="TREHALOSE-6-PHOSPHATE SYNTHASE"/>
    <property type="match status" value="1"/>
</dbReference>
<dbReference type="Proteomes" id="UP000008544">
    <property type="component" value="Chromosome"/>
</dbReference>
<dbReference type="CAZy" id="GT20">
    <property type="family name" value="Glycosyltransferase Family 20"/>
</dbReference>
<evidence type="ECO:0000313" key="2">
    <source>
        <dbReference type="EMBL" id="ACA60156.1"/>
    </source>
</evidence>
<reference evidence="2 3" key="2">
    <citation type="journal article" date="2008" name="Science">
        <title>Environmental genomics reveals a single-species ecosystem deep within Earth.</title>
        <authorList>
            <person name="Chivian D."/>
            <person name="Brodie E.L."/>
            <person name="Alm E.J."/>
            <person name="Culley D.E."/>
            <person name="Dehal P.S."/>
            <person name="Desantis T.Z."/>
            <person name="Gihring T.M."/>
            <person name="Lapidus A."/>
            <person name="Lin L.H."/>
            <person name="Lowry S.R."/>
            <person name="Moser D.P."/>
            <person name="Richardson P.M."/>
            <person name="Southam G."/>
            <person name="Wanger G."/>
            <person name="Pratt L.M."/>
            <person name="Andersen G.L."/>
            <person name="Hazen T.C."/>
            <person name="Brockman F.J."/>
            <person name="Arkin A.P."/>
            <person name="Onstott T.C."/>
        </authorList>
    </citation>
    <scope>NUCLEOTIDE SEQUENCE [LARGE SCALE GENOMIC DNA]</scope>
    <source>
        <strain evidence="2 3">MP104C</strain>
    </source>
</reference>
<evidence type="ECO:0000313" key="3">
    <source>
        <dbReference type="Proteomes" id="UP000008544"/>
    </source>
</evidence>
<name>B1I595_DESAP</name>
<proteinExistence type="inferred from homology"/>
<dbReference type="KEGG" id="dau:Daud_1655"/>
<keyword evidence="2" id="KW-0328">Glycosyltransferase</keyword>
<dbReference type="CDD" id="cd03788">
    <property type="entry name" value="GT20_TPS"/>
    <property type="match status" value="1"/>
</dbReference>
<dbReference type="eggNOG" id="COG0380">
    <property type="taxonomic scope" value="Bacteria"/>
</dbReference>
<reference evidence="3" key="1">
    <citation type="submission" date="2007-10" db="EMBL/GenBank/DDBJ databases">
        <title>Complete sequence of chromosome of Desulforudis audaxviator MP104C.</title>
        <authorList>
            <person name="Copeland A."/>
            <person name="Lucas S."/>
            <person name="Lapidus A."/>
            <person name="Barry K."/>
            <person name="Glavina del Rio T."/>
            <person name="Dalin E."/>
            <person name="Tice H."/>
            <person name="Bruce D."/>
            <person name="Pitluck S."/>
            <person name="Lowry S.R."/>
            <person name="Larimer F."/>
            <person name="Land M.L."/>
            <person name="Hauser L."/>
            <person name="Kyrpides N."/>
            <person name="Ivanova N.N."/>
            <person name="Richardson P."/>
        </authorList>
    </citation>
    <scope>NUCLEOTIDE SEQUENCE [LARGE SCALE GENOMIC DNA]</scope>
    <source>
        <strain evidence="3">MP104C</strain>
    </source>
</reference>
<dbReference type="Pfam" id="PF00982">
    <property type="entry name" value="Glyco_transf_20"/>
    <property type="match status" value="1"/>
</dbReference>
<dbReference type="GO" id="GO:0005992">
    <property type="term" value="P:trehalose biosynthetic process"/>
    <property type="evidence" value="ECO:0007669"/>
    <property type="project" value="InterPro"/>
</dbReference>
<dbReference type="EMBL" id="CP000860">
    <property type="protein sequence ID" value="ACA60156.1"/>
    <property type="molecule type" value="Genomic_DNA"/>
</dbReference>
<dbReference type="SUPFAM" id="SSF53756">
    <property type="entry name" value="UDP-Glycosyltransferase/glycogen phosphorylase"/>
    <property type="match status" value="1"/>
</dbReference>
<dbReference type="HOGENOM" id="CLU_002351_7_1_9"/>
<keyword evidence="3" id="KW-1185">Reference proteome</keyword>
<dbReference type="OrthoDB" id="9761633at2"/>
<sequence length="511" mass="58137">MTVLHNLERLVVVSNRGPVEIKETPSGVSVSHTVSGLVSAVEPIIEATGGIWIAWCGRKKRKPGVGHTWPVPRTEPRYSVREVTLSASEHRDFYLGFANDCLWPLCHSFIDRCVFNPDYWRSYQLVNQRFADAVAADWREGDVVWIHDYQLALTPAMFRALRPEARIAFFWHIPFPSYDVFSILPWAREILKGFLACDNIAFHSPVYLDNFLHCVSWLLDLEVDPEAGIVRWEGRDIIVRALPIGVDAARFIALATEPAVRQRAEAIRRSIGARFLVLGADRLDYTKGILERLQAVELFLERNPGYADDFTFLQVAVPTRTEGKAYRELRRAVEETVGRINGRFGEQWRVPVRYQFRSLNPEYLVAHYLAADVALVTPLRDGLNLVAKEFVASRIDNTGVLVLSPFAGAAEQLTEAVIANPYYPHDVAEQLRFALEMPREEQARRMRAMRENVTRYNLTHWWQSILDSLAQTLGGHLRLSGLPATVDEAGCPQYLRRKPLPIPELVQVTRS</sequence>
<organism evidence="2 3">
    <name type="scientific">Desulforudis audaxviator (strain MP104C)</name>
    <dbReference type="NCBI Taxonomy" id="477974"/>
    <lineage>
        <taxon>Bacteria</taxon>
        <taxon>Bacillati</taxon>
        <taxon>Bacillota</taxon>
        <taxon>Clostridia</taxon>
        <taxon>Thermoanaerobacterales</taxon>
        <taxon>Candidatus Desulforudaceae</taxon>
        <taxon>Candidatus Desulforudis</taxon>
    </lineage>
</organism>
<accession>B1I595</accession>
<comment type="similarity">
    <text evidence="1">Belongs to the glycosyltransferase 20 family.</text>
</comment>
<dbReference type="InterPro" id="IPR001830">
    <property type="entry name" value="Glyco_trans_20"/>
</dbReference>
<evidence type="ECO:0000256" key="1">
    <source>
        <dbReference type="ARBA" id="ARBA00008799"/>
    </source>
</evidence>
<dbReference type="EC" id="2.4.1.15" evidence="2"/>
<dbReference type="AlphaFoldDB" id="B1I595"/>
<dbReference type="GO" id="GO:0003825">
    <property type="term" value="F:alpha,alpha-trehalose-phosphate synthase (UDP-forming) activity"/>
    <property type="evidence" value="ECO:0007669"/>
    <property type="project" value="UniProtKB-EC"/>
</dbReference>
<protein>
    <submittedName>
        <fullName evidence="2">Alpha,alpha-trehalose-phosphate synthase (UDP-forming)</fullName>
        <ecNumber evidence="2">2.4.1.15</ecNumber>
    </submittedName>
</protein>
<dbReference type="PANTHER" id="PTHR10788:SF106">
    <property type="entry name" value="BCDNA.GH08860"/>
    <property type="match status" value="1"/>
</dbReference>
<dbReference type="RefSeq" id="WP_012302737.1">
    <property type="nucleotide sequence ID" value="NC_010424.1"/>
</dbReference>